<dbReference type="InterPro" id="IPR011006">
    <property type="entry name" value="CheY-like_superfamily"/>
</dbReference>
<dbReference type="PROSITE" id="PS50043">
    <property type="entry name" value="HTH_LUXR_2"/>
    <property type="match status" value="1"/>
</dbReference>
<evidence type="ECO:0000256" key="5">
    <source>
        <dbReference type="PROSITE-ProRule" id="PRU00169"/>
    </source>
</evidence>
<dbReference type="InterPro" id="IPR039420">
    <property type="entry name" value="WalR-like"/>
</dbReference>
<evidence type="ECO:0000256" key="3">
    <source>
        <dbReference type="ARBA" id="ARBA00023125"/>
    </source>
</evidence>
<accession>A0A562VDF1</accession>
<dbReference type="GO" id="GO:0003677">
    <property type="term" value="F:DNA binding"/>
    <property type="evidence" value="ECO:0007669"/>
    <property type="project" value="UniProtKB-KW"/>
</dbReference>
<dbReference type="SUPFAM" id="SSF46894">
    <property type="entry name" value="C-terminal effector domain of the bipartite response regulators"/>
    <property type="match status" value="1"/>
</dbReference>
<keyword evidence="9" id="KW-1185">Reference proteome</keyword>
<name>A0A562VDF1_9ACTN</name>
<proteinExistence type="predicted"/>
<dbReference type="Gene3D" id="3.40.50.2300">
    <property type="match status" value="1"/>
</dbReference>
<dbReference type="EMBL" id="VLLL01000005">
    <property type="protein sequence ID" value="TWJ15841.1"/>
    <property type="molecule type" value="Genomic_DNA"/>
</dbReference>
<dbReference type="FunFam" id="1.10.10.10:FF:000153">
    <property type="entry name" value="LuxR family transcriptional regulator"/>
    <property type="match status" value="1"/>
</dbReference>
<keyword evidence="1 5" id="KW-0597">Phosphoprotein</keyword>
<dbReference type="AlphaFoldDB" id="A0A562VDF1"/>
<evidence type="ECO:0000259" key="6">
    <source>
        <dbReference type="PROSITE" id="PS50043"/>
    </source>
</evidence>
<dbReference type="CDD" id="cd17535">
    <property type="entry name" value="REC_NarL-like"/>
    <property type="match status" value="1"/>
</dbReference>
<evidence type="ECO:0000313" key="9">
    <source>
        <dbReference type="Proteomes" id="UP000321617"/>
    </source>
</evidence>
<feature type="modified residue" description="4-aspartylphosphate" evidence="5">
    <location>
        <position position="57"/>
    </location>
</feature>
<dbReference type="InterPro" id="IPR001789">
    <property type="entry name" value="Sig_transdc_resp-reg_receiver"/>
</dbReference>
<evidence type="ECO:0000256" key="2">
    <source>
        <dbReference type="ARBA" id="ARBA00023015"/>
    </source>
</evidence>
<dbReference type="SMART" id="SM00421">
    <property type="entry name" value="HTH_LUXR"/>
    <property type="match status" value="1"/>
</dbReference>
<dbReference type="GO" id="GO:0006355">
    <property type="term" value="P:regulation of DNA-templated transcription"/>
    <property type="evidence" value="ECO:0007669"/>
    <property type="project" value="InterPro"/>
</dbReference>
<dbReference type="PROSITE" id="PS50110">
    <property type="entry name" value="RESPONSE_REGULATORY"/>
    <property type="match status" value="1"/>
</dbReference>
<dbReference type="InterPro" id="IPR000792">
    <property type="entry name" value="Tscrpt_reg_LuxR_C"/>
</dbReference>
<dbReference type="InterPro" id="IPR016032">
    <property type="entry name" value="Sig_transdc_resp-reg_C-effctor"/>
</dbReference>
<comment type="caution">
    <text evidence="8">The sequence shown here is derived from an EMBL/GenBank/DDBJ whole genome shotgun (WGS) entry which is preliminary data.</text>
</comment>
<evidence type="ECO:0000256" key="1">
    <source>
        <dbReference type="ARBA" id="ARBA00022553"/>
    </source>
</evidence>
<dbReference type="InterPro" id="IPR058245">
    <property type="entry name" value="NreC/VraR/RcsB-like_REC"/>
</dbReference>
<dbReference type="SUPFAM" id="SSF52172">
    <property type="entry name" value="CheY-like"/>
    <property type="match status" value="1"/>
</dbReference>
<gene>
    <name evidence="8" type="ORF">LX16_1557</name>
</gene>
<dbReference type="Pfam" id="PF00196">
    <property type="entry name" value="GerE"/>
    <property type="match status" value="1"/>
</dbReference>
<dbReference type="Proteomes" id="UP000321617">
    <property type="component" value="Unassembled WGS sequence"/>
</dbReference>
<dbReference type="PANTHER" id="PTHR43214">
    <property type="entry name" value="TWO-COMPONENT RESPONSE REGULATOR"/>
    <property type="match status" value="1"/>
</dbReference>
<dbReference type="PRINTS" id="PR00038">
    <property type="entry name" value="HTHLUXR"/>
</dbReference>
<dbReference type="GO" id="GO:0000160">
    <property type="term" value="P:phosphorelay signal transduction system"/>
    <property type="evidence" value="ECO:0007669"/>
    <property type="project" value="InterPro"/>
</dbReference>
<dbReference type="Pfam" id="PF00072">
    <property type="entry name" value="Response_reg"/>
    <property type="match status" value="1"/>
</dbReference>
<keyword evidence="3" id="KW-0238">DNA-binding</keyword>
<feature type="domain" description="HTH luxR-type" evidence="6">
    <location>
        <begin position="140"/>
        <end position="205"/>
    </location>
</feature>
<sequence>MTAPIRIMLVDDHPVVRRGLRTFLELQPDMTVVAEAADGAAALRSAAEAAPDVMLLDLRMPGLSGREVLAELGRRGDPVRVIVLTSVTEAGEVAPAMEAGAAGFLYKDVDPDVLARAVRSVHDGQTLLAPAAMAAISAVPPQDATGLTGREREVLRLVAAGLSNRQIARRLTVAEKTVKTHLTSVFRKIGVVDRTQAALWAVRHGLAE</sequence>
<dbReference type="CDD" id="cd06170">
    <property type="entry name" value="LuxR_C_like"/>
    <property type="match status" value="1"/>
</dbReference>
<dbReference type="PROSITE" id="PS00622">
    <property type="entry name" value="HTH_LUXR_1"/>
    <property type="match status" value="1"/>
</dbReference>
<evidence type="ECO:0000313" key="8">
    <source>
        <dbReference type="EMBL" id="TWJ15841.1"/>
    </source>
</evidence>
<keyword evidence="2" id="KW-0805">Transcription regulation</keyword>
<evidence type="ECO:0000256" key="4">
    <source>
        <dbReference type="ARBA" id="ARBA00023163"/>
    </source>
</evidence>
<keyword evidence="4" id="KW-0804">Transcription</keyword>
<feature type="domain" description="Response regulatory" evidence="7">
    <location>
        <begin position="6"/>
        <end position="122"/>
    </location>
</feature>
<protein>
    <submittedName>
        <fullName evidence="8">LuxR family two component transcriptional regulator</fullName>
    </submittedName>
</protein>
<dbReference type="SMART" id="SM00448">
    <property type="entry name" value="REC"/>
    <property type="match status" value="1"/>
</dbReference>
<reference evidence="8 9" key="1">
    <citation type="journal article" date="2013" name="Stand. Genomic Sci.">
        <title>Genomic Encyclopedia of Type Strains, Phase I: The one thousand microbial genomes (KMG-I) project.</title>
        <authorList>
            <person name="Kyrpides N.C."/>
            <person name="Woyke T."/>
            <person name="Eisen J.A."/>
            <person name="Garrity G."/>
            <person name="Lilburn T.G."/>
            <person name="Beck B.J."/>
            <person name="Whitman W.B."/>
            <person name="Hugenholtz P."/>
            <person name="Klenk H.P."/>
        </authorList>
    </citation>
    <scope>NUCLEOTIDE SEQUENCE [LARGE SCALE GENOMIC DNA]</scope>
    <source>
        <strain evidence="8 9">DSM 45044</strain>
    </source>
</reference>
<organism evidence="8 9">
    <name type="scientific">Stackebrandtia albiflava</name>
    <dbReference type="NCBI Taxonomy" id="406432"/>
    <lineage>
        <taxon>Bacteria</taxon>
        <taxon>Bacillati</taxon>
        <taxon>Actinomycetota</taxon>
        <taxon>Actinomycetes</taxon>
        <taxon>Glycomycetales</taxon>
        <taxon>Glycomycetaceae</taxon>
        <taxon>Stackebrandtia</taxon>
    </lineage>
</organism>
<dbReference type="RefSeq" id="WP_211354332.1">
    <property type="nucleotide sequence ID" value="NZ_BAABIJ010000001.1"/>
</dbReference>
<evidence type="ECO:0000259" key="7">
    <source>
        <dbReference type="PROSITE" id="PS50110"/>
    </source>
</evidence>
<dbReference type="PANTHER" id="PTHR43214:SF43">
    <property type="entry name" value="TWO-COMPONENT RESPONSE REGULATOR"/>
    <property type="match status" value="1"/>
</dbReference>